<dbReference type="PANTHER" id="PTHR10957">
    <property type="entry name" value="RAP1 GTPASE-GDP DISSOCIATION STIMULATOR 1"/>
    <property type="match status" value="1"/>
</dbReference>
<sequence length="770" mass="83350">MASVDAAALEGKIASLVGAIREDDSSESWNQITQVCRLIANSLRTRGEADNHEILGKSALPQSLAALIPLALHGAPVPPDEYKAPICEMLRVSANLCLDHDINRGHILEAGLPQVIVSLLEGYADKTSASTIIEPLDLSISHLQIIRTAIGVLLNASLGYDPVKFRLISLETALTIVKLSAFVYPPMSWLSLSPDDETKEAWSLRSGISNWAWRTVSELKDTKDDPKDESTRQILGPDVLPWVTPALARFIPPYEAKANPALAADSSFFAQLVQADFEVLEETCTLLESLPLDVEDIRLALARGYCFPAEHLGVPCFKTMIDFIERGGYPLTWSHPAITKDDKQRKEKVFNICKGALIKSVVEVAGEEKNEDILWDDSVDGKPGGEFVYTMSRWIKDYVDAVERDPTAIHRDDLVICASLSLGNLARREKTSTALMSSPLSLAPFLASPHFFSPETDVKLKHGVLGLLKHVAQSASLSPVVPKALAEVAIVQRINESGIWDEGADNMAIIVQLNAIGVVKHLCNADVDHAIALALPPPGADATYQTALQRILALVSRSDSIPIKSEGTRVLVNVVRTLLMRRSGSTDGSQPLPAKQAEQRQRAVGAVLSPSNAKALAWFLARSGKFPILINEAVVAFNLICTQKGGADLVLDAILLPTPESNVGGTPLSPIGSEASSPTLVNKNPATQSGLDMIVNALRNVDNPAVYPIEIRANICTFLSQLSRNTSGPKLVQVQEATKPLLEKITEASKEKEDLLTNVATKVLDGWKSR</sequence>
<dbReference type="AlphaFoldDB" id="A0A9W8J9G0"/>
<dbReference type="Proteomes" id="UP001140091">
    <property type="component" value="Unassembled WGS sequence"/>
</dbReference>
<dbReference type="OrthoDB" id="26149at2759"/>
<keyword evidence="2" id="KW-1185">Reference proteome</keyword>
<accession>A0A9W8J9G0</accession>
<dbReference type="EMBL" id="JANBPK010000819">
    <property type="protein sequence ID" value="KAJ2930826.1"/>
    <property type="molecule type" value="Genomic_DNA"/>
</dbReference>
<dbReference type="InterPro" id="IPR011989">
    <property type="entry name" value="ARM-like"/>
</dbReference>
<evidence type="ECO:0000313" key="2">
    <source>
        <dbReference type="Proteomes" id="UP001140091"/>
    </source>
</evidence>
<dbReference type="Gene3D" id="1.25.10.10">
    <property type="entry name" value="Leucine-rich Repeat Variant"/>
    <property type="match status" value="1"/>
</dbReference>
<gene>
    <name evidence="1" type="ORF">H1R20_g6275</name>
</gene>
<dbReference type="GO" id="GO:0005085">
    <property type="term" value="F:guanyl-nucleotide exchange factor activity"/>
    <property type="evidence" value="ECO:0007669"/>
    <property type="project" value="InterPro"/>
</dbReference>
<dbReference type="InterPro" id="IPR016024">
    <property type="entry name" value="ARM-type_fold"/>
</dbReference>
<evidence type="ECO:0000313" key="1">
    <source>
        <dbReference type="EMBL" id="KAJ2930826.1"/>
    </source>
</evidence>
<comment type="caution">
    <text evidence="1">The sequence shown here is derived from an EMBL/GenBank/DDBJ whole genome shotgun (WGS) entry which is preliminary data.</text>
</comment>
<organism evidence="1 2">
    <name type="scientific">Candolleomyces eurysporus</name>
    <dbReference type="NCBI Taxonomy" id="2828524"/>
    <lineage>
        <taxon>Eukaryota</taxon>
        <taxon>Fungi</taxon>
        <taxon>Dikarya</taxon>
        <taxon>Basidiomycota</taxon>
        <taxon>Agaricomycotina</taxon>
        <taxon>Agaricomycetes</taxon>
        <taxon>Agaricomycetidae</taxon>
        <taxon>Agaricales</taxon>
        <taxon>Agaricineae</taxon>
        <taxon>Psathyrellaceae</taxon>
        <taxon>Candolleomyces</taxon>
    </lineage>
</organism>
<proteinExistence type="predicted"/>
<dbReference type="InterPro" id="IPR040144">
    <property type="entry name" value="RAP1GDS1"/>
</dbReference>
<dbReference type="SUPFAM" id="SSF48371">
    <property type="entry name" value="ARM repeat"/>
    <property type="match status" value="1"/>
</dbReference>
<protein>
    <submittedName>
        <fullName evidence="1">Uncharacterized protein</fullName>
    </submittedName>
</protein>
<feature type="non-terminal residue" evidence="1">
    <location>
        <position position="770"/>
    </location>
</feature>
<name>A0A9W8J9G0_9AGAR</name>
<reference evidence="1" key="1">
    <citation type="submission" date="2022-06" db="EMBL/GenBank/DDBJ databases">
        <title>Genome Sequence of Candolleomyces eurysporus.</title>
        <authorList>
            <person name="Buettner E."/>
        </authorList>
    </citation>
    <scope>NUCLEOTIDE SEQUENCE</scope>
    <source>
        <strain evidence="1">VTCC 930004</strain>
    </source>
</reference>